<feature type="compositionally biased region" description="Basic residues" evidence="1">
    <location>
        <begin position="38"/>
        <end position="47"/>
    </location>
</feature>
<name>A0A1D2JE74_PARBR</name>
<accession>A0A1D2JE74</accession>
<sequence length="145" mass="16261">MEIPQFHTDELSIRSTYMNAMPQTSLPPLPQSPQEKEKKKKKKKKRQFAVLQIANKTREFIAVLSLDSRPVRTLTSSPGAQVEECVYRAGRLNPAAASCPRVMAIPAWAMARSNGGGGPKMRPSCLRGHFEIIAQRRFSLGRLER</sequence>
<evidence type="ECO:0000256" key="1">
    <source>
        <dbReference type="SAM" id="MobiDB-lite"/>
    </source>
</evidence>
<comment type="caution">
    <text evidence="2">The sequence shown here is derived from an EMBL/GenBank/DDBJ whole genome shotgun (WGS) entry which is preliminary data.</text>
</comment>
<evidence type="ECO:0000313" key="3">
    <source>
        <dbReference type="Proteomes" id="UP000242814"/>
    </source>
</evidence>
<reference evidence="2 3" key="1">
    <citation type="submission" date="2016-06" db="EMBL/GenBank/DDBJ databases">
        <authorList>
            <person name="Kjaerup R.B."/>
            <person name="Dalgaard T.S."/>
            <person name="Juul-Madsen H.R."/>
        </authorList>
    </citation>
    <scope>NUCLEOTIDE SEQUENCE [LARGE SCALE GENOMIC DNA]</scope>
    <source>
        <strain evidence="2 3">Pb300</strain>
    </source>
</reference>
<feature type="region of interest" description="Disordered" evidence="1">
    <location>
        <begin position="21"/>
        <end position="47"/>
    </location>
</feature>
<evidence type="ECO:0000313" key="2">
    <source>
        <dbReference type="EMBL" id="ODH28004.1"/>
    </source>
</evidence>
<dbReference type="AlphaFoldDB" id="A0A1D2JE74"/>
<proteinExistence type="predicted"/>
<organism evidence="2 3">
    <name type="scientific">Paracoccidioides brasiliensis</name>
    <dbReference type="NCBI Taxonomy" id="121759"/>
    <lineage>
        <taxon>Eukaryota</taxon>
        <taxon>Fungi</taxon>
        <taxon>Dikarya</taxon>
        <taxon>Ascomycota</taxon>
        <taxon>Pezizomycotina</taxon>
        <taxon>Eurotiomycetes</taxon>
        <taxon>Eurotiomycetidae</taxon>
        <taxon>Onygenales</taxon>
        <taxon>Ajellomycetaceae</taxon>
        <taxon>Paracoccidioides</taxon>
    </lineage>
</organism>
<protein>
    <submittedName>
        <fullName evidence="2">Uncharacterized protein</fullName>
    </submittedName>
</protein>
<dbReference type="Proteomes" id="UP000242814">
    <property type="component" value="Unassembled WGS sequence"/>
</dbReference>
<gene>
    <name evidence="2" type="ORF">ACO22_04023</name>
</gene>
<dbReference type="EMBL" id="LZYO01000152">
    <property type="protein sequence ID" value="ODH28004.1"/>
    <property type="molecule type" value="Genomic_DNA"/>
</dbReference>
<dbReference type="VEuPathDB" id="FungiDB:PADG_07872"/>